<gene>
    <name evidence="5" type="ORF">GM920_09980</name>
</gene>
<dbReference type="SUPFAM" id="SSF51215">
    <property type="entry name" value="Regulatory protein AraC"/>
    <property type="match status" value="1"/>
</dbReference>
<dbReference type="Pfam" id="PF12833">
    <property type="entry name" value="HTH_18"/>
    <property type="match status" value="1"/>
</dbReference>
<dbReference type="PANTHER" id="PTHR43280:SF32">
    <property type="entry name" value="TRANSCRIPTIONAL REGULATORY PROTEIN"/>
    <property type="match status" value="1"/>
</dbReference>
<dbReference type="EMBL" id="WNXC01000002">
    <property type="protein sequence ID" value="MBB2149234.1"/>
    <property type="molecule type" value="Genomic_DNA"/>
</dbReference>
<dbReference type="Gene3D" id="2.60.120.10">
    <property type="entry name" value="Jelly Rolls"/>
    <property type="match status" value="1"/>
</dbReference>
<evidence type="ECO:0000256" key="2">
    <source>
        <dbReference type="ARBA" id="ARBA00023125"/>
    </source>
</evidence>
<evidence type="ECO:0000313" key="6">
    <source>
        <dbReference type="Proteomes" id="UP000636110"/>
    </source>
</evidence>
<dbReference type="PROSITE" id="PS01124">
    <property type="entry name" value="HTH_ARAC_FAMILY_2"/>
    <property type="match status" value="1"/>
</dbReference>
<evidence type="ECO:0000313" key="5">
    <source>
        <dbReference type="EMBL" id="MBB2149234.1"/>
    </source>
</evidence>
<comment type="caution">
    <text evidence="5">The sequence shown here is derived from an EMBL/GenBank/DDBJ whole genome shotgun (WGS) entry which is preliminary data.</text>
</comment>
<keyword evidence="6" id="KW-1185">Reference proteome</keyword>
<dbReference type="Pfam" id="PF02311">
    <property type="entry name" value="AraC_binding"/>
    <property type="match status" value="1"/>
</dbReference>
<organism evidence="5 6">
    <name type="scientific">Pedobacter gandavensis</name>
    <dbReference type="NCBI Taxonomy" id="2679963"/>
    <lineage>
        <taxon>Bacteria</taxon>
        <taxon>Pseudomonadati</taxon>
        <taxon>Bacteroidota</taxon>
        <taxon>Sphingobacteriia</taxon>
        <taxon>Sphingobacteriales</taxon>
        <taxon>Sphingobacteriaceae</taxon>
        <taxon>Pedobacter</taxon>
    </lineage>
</organism>
<protein>
    <submittedName>
        <fullName evidence="5">Helix-turn-helix domain-containing protein</fullName>
    </submittedName>
</protein>
<dbReference type="InterPro" id="IPR014710">
    <property type="entry name" value="RmlC-like_jellyroll"/>
</dbReference>
<dbReference type="InterPro" id="IPR018060">
    <property type="entry name" value="HTH_AraC"/>
</dbReference>
<dbReference type="Gene3D" id="1.10.10.60">
    <property type="entry name" value="Homeodomain-like"/>
    <property type="match status" value="1"/>
</dbReference>
<dbReference type="SUPFAM" id="SSF46689">
    <property type="entry name" value="Homeodomain-like"/>
    <property type="match status" value="1"/>
</dbReference>
<dbReference type="InterPro" id="IPR003313">
    <property type="entry name" value="AraC-bd"/>
</dbReference>
<dbReference type="InterPro" id="IPR009057">
    <property type="entry name" value="Homeodomain-like_sf"/>
</dbReference>
<dbReference type="PANTHER" id="PTHR43280">
    <property type="entry name" value="ARAC-FAMILY TRANSCRIPTIONAL REGULATOR"/>
    <property type="match status" value="1"/>
</dbReference>
<name>A0ABR6EWR1_9SPHI</name>
<keyword evidence="3" id="KW-0804">Transcription</keyword>
<evidence type="ECO:0000256" key="3">
    <source>
        <dbReference type="ARBA" id="ARBA00023163"/>
    </source>
</evidence>
<evidence type="ECO:0000259" key="4">
    <source>
        <dbReference type="PROSITE" id="PS01124"/>
    </source>
</evidence>
<accession>A0ABR6EWR1</accession>
<dbReference type="Proteomes" id="UP000636110">
    <property type="component" value="Unassembled WGS sequence"/>
</dbReference>
<reference evidence="5 6" key="1">
    <citation type="submission" date="2019-11" db="EMBL/GenBank/DDBJ databases">
        <title>Description of Pedobacter sp. LMG 31462T.</title>
        <authorList>
            <person name="Carlier A."/>
            <person name="Qi S."/>
            <person name="Vandamme P."/>
        </authorList>
    </citation>
    <scope>NUCLEOTIDE SEQUENCE [LARGE SCALE GENOMIC DNA]</scope>
    <source>
        <strain evidence="5 6">LMG 31462</strain>
    </source>
</reference>
<dbReference type="SMART" id="SM00342">
    <property type="entry name" value="HTH_ARAC"/>
    <property type="match status" value="1"/>
</dbReference>
<dbReference type="RefSeq" id="WP_182956486.1">
    <property type="nucleotide sequence ID" value="NZ_WNXC01000002.1"/>
</dbReference>
<keyword evidence="2" id="KW-0238">DNA-binding</keyword>
<feature type="domain" description="HTH araC/xylS-type" evidence="4">
    <location>
        <begin position="189"/>
        <end position="287"/>
    </location>
</feature>
<dbReference type="InterPro" id="IPR037923">
    <property type="entry name" value="HTH-like"/>
</dbReference>
<evidence type="ECO:0000256" key="1">
    <source>
        <dbReference type="ARBA" id="ARBA00023015"/>
    </source>
</evidence>
<sequence length="289" mass="33694">MKNDIPVYDISTFEEYKNAGILVSRFGHYSKQYLHLHSAHRHSFYHMVCFTKGSGLQTIDFKNYPVLPGMIYFMTPGQVHSWAFESEVEGYIINFSENYFKSFLYNPLYLENFSFFDEHSGDAVLVLPEQTMTKVVSLFEEILHEGKESRPFDADLVKLLMLNIFIQVSRGLSLKQQPQTNSYNQTLLKSFKKLIETNFIELRFPKQYAELLYITPNHLNALCNDLLGISAGQLIRDRVILEAKRLLINMELSIAEISEKLAFSDPSYFIKFFKKQVDSTPDKFRKQDK</sequence>
<keyword evidence="1" id="KW-0805">Transcription regulation</keyword>
<proteinExistence type="predicted"/>